<dbReference type="Pfam" id="PF00041">
    <property type="entry name" value="fn3"/>
    <property type="match status" value="1"/>
</dbReference>
<proteinExistence type="predicted"/>
<dbReference type="InterPro" id="IPR011658">
    <property type="entry name" value="PA14_dom"/>
</dbReference>
<dbReference type="InterPro" id="IPR050617">
    <property type="entry name" value="E3_ligase_FN3/SPRY"/>
</dbReference>
<evidence type="ECO:0000259" key="1">
    <source>
        <dbReference type="PROSITE" id="PS50853"/>
    </source>
</evidence>
<dbReference type="InterPro" id="IPR036116">
    <property type="entry name" value="FN3_sf"/>
</dbReference>
<evidence type="ECO:0000313" key="4">
    <source>
        <dbReference type="Proteomes" id="UP000293142"/>
    </source>
</evidence>
<dbReference type="InterPro" id="IPR008979">
    <property type="entry name" value="Galactose-bd-like_sf"/>
</dbReference>
<dbReference type="SMART" id="SM00758">
    <property type="entry name" value="PA14"/>
    <property type="match status" value="1"/>
</dbReference>
<feature type="domain" description="PA14" evidence="2">
    <location>
        <begin position="505"/>
        <end position="640"/>
    </location>
</feature>
<dbReference type="Proteomes" id="UP000293142">
    <property type="component" value="Unassembled WGS sequence"/>
</dbReference>
<dbReference type="CDD" id="cd00063">
    <property type="entry name" value="FN3"/>
    <property type="match status" value="7"/>
</dbReference>
<feature type="domain" description="Fibronectin type-III" evidence="1">
    <location>
        <begin position="807"/>
        <end position="887"/>
    </location>
</feature>
<dbReference type="Gene3D" id="2.60.40.10">
    <property type="entry name" value="Immunoglobulins"/>
    <property type="match status" value="7"/>
</dbReference>
<dbReference type="InterPro" id="IPR013783">
    <property type="entry name" value="Ig-like_fold"/>
</dbReference>
<comment type="caution">
    <text evidence="3">The sequence shown here is derived from an EMBL/GenBank/DDBJ whole genome shotgun (WGS) entry which is preliminary data.</text>
</comment>
<dbReference type="SUPFAM" id="SSF56988">
    <property type="entry name" value="Anthrax protective antigen"/>
    <property type="match status" value="1"/>
</dbReference>
<dbReference type="SUPFAM" id="SSF49785">
    <property type="entry name" value="Galactose-binding domain-like"/>
    <property type="match status" value="1"/>
</dbReference>
<dbReference type="PROSITE" id="PS50853">
    <property type="entry name" value="FN3"/>
    <property type="match status" value="6"/>
</dbReference>
<feature type="domain" description="Fibronectin type-III" evidence="1">
    <location>
        <begin position="726"/>
        <end position="806"/>
    </location>
</feature>
<feature type="domain" description="Fibronectin type-III" evidence="1">
    <location>
        <begin position="1131"/>
        <end position="1211"/>
    </location>
</feature>
<dbReference type="SUPFAM" id="SSF49265">
    <property type="entry name" value="Fibronectin type III"/>
    <property type="match status" value="4"/>
</dbReference>
<dbReference type="OrthoDB" id="9803686at2"/>
<evidence type="ECO:0000313" key="3">
    <source>
        <dbReference type="EMBL" id="TBL71236.1"/>
    </source>
</evidence>
<dbReference type="InterPro" id="IPR037524">
    <property type="entry name" value="PA14/GLEYA"/>
</dbReference>
<accession>A0A4Q9DIU5</accession>
<dbReference type="PANTHER" id="PTHR24099">
    <property type="entry name" value="E3 UBIQUITIN-PROTEIN LIGASE TRIM36-RELATED"/>
    <property type="match status" value="1"/>
</dbReference>
<feature type="domain" description="Fibronectin type-III" evidence="1">
    <location>
        <begin position="643"/>
        <end position="725"/>
    </location>
</feature>
<organism evidence="3 4">
    <name type="scientific">Paenibacillus thalictri</name>
    <dbReference type="NCBI Taxonomy" id="2527873"/>
    <lineage>
        <taxon>Bacteria</taxon>
        <taxon>Bacillati</taxon>
        <taxon>Bacillota</taxon>
        <taxon>Bacilli</taxon>
        <taxon>Bacillales</taxon>
        <taxon>Paenibacillaceae</taxon>
        <taxon>Paenibacillus</taxon>
    </lineage>
</organism>
<dbReference type="Gene3D" id="2.60.120.430">
    <property type="entry name" value="Galactose-binding lectin"/>
    <property type="match status" value="1"/>
</dbReference>
<protein>
    <recommendedName>
        <fullName evidence="5">PA14 domain-containing protein</fullName>
    </recommendedName>
</protein>
<evidence type="ECO:0008006" key="5">
    <source>
        <dbReference type="Google" id="ProtNLM"/>
    </source>
</evidence>
<evidence type="ECO:0000259" key="2">
    <source>
        <dbReference type="PROSITE" id="PS51820"/>
    </source>
</evidence>
<feature type="domain" description="Fibronectin type-III" evidence="1">
    <location>
        <begin position="1222"/>
        <end position="1304"/>
    </location>
</feature>
<dbReference type="SMART" id="SM00060">
    <property type="entry name" value="FN3"/>
    <property type="match status" value="8"/>
</dbReference>
<feature type="domain" description="Fibronectin type-III" evidence="1">
    <location>
        <begin position="1048"/>
        <end position="1130"/>
    </location>
</feature>
<dbReference type="Gene3D" id="3.90.182.10">
    <property type="entry name" value="Toxin - Anthrax Protective Antigen,domain 1"/>
    <property type="match status" value="1"/>
</dbReference>
<dbReference type="InterPro" id="IPR003961">
    <property type="entry name" value="FN3_dom"/>
</dbReference>
<reference evidence="3 4" key="1">
    <citation type="submission" date="2019-02" db="EMBL/GenBank/DDBJ databases">
        <title>Paenibacillus sp. nov., isolated from surface-sterilized tissue of Thalictrum simplex L.</title>
        <authorList>
            <person name="Tuo L."/>
        </authorList>
    </citation>
    <scope>NUCLEOTIDE SEQUENCE [LARGE SCALE GENOMIC DNA]</scope>
    <source>
        <strain evidence="3 4">N2SHLJ1</strain>
    </source>
</reference>
<keyword evidence="4" id="KW-1185">Reference proteome</keyword>
<dbReference type="EMBL" id="SIRE01000027">
    <property type="protein sequence ID" value="TBL71236.1"/>
    <property type="molecule type" value="Genomic_DNA"/>
</dbReference>
<gene>
    <name evidence="3" type="ORF">EYB31_31180</name>
</gene>
<sequence length="1407" mass="154504">MAFLRAILGRETDRERVSEDALKRILSKVFCFILVIQMISSVFLYQPQKIFADPASVIKVNFQTQNLSVPAGYSADYGQTFGLHNGLQYGWNINHADSTVVRNTYQQDPLLDSFIRFHLGGRWEIEVENGEYDVAVNVGDAVYGSTNTVFVENISVWSNVYLPAGQHMTGHKSVQVSDGRITIDQGNITDERTAMNYVEITKSSGMPIALMNAPSQGTPQIAPPPERRTISGERMLISGTIINEYNAPPYTRIEGLHEEIGRYLSEKSQEVEQAIAQYEAGAERCSNCDLNALVQKISASNQIPAVVKAGSLNLDSSVVFGNPSKPVVLIIDGLNTNQKLSIDIYGTLIIKGALNANTQLTVNAFKPQIAEQQQGNLLVTGPVHLNNDSTVHAADLLYADTLTYNNGLLDVQASRITVKNGLNINTKVEMKAVEELVVGELVSNNQTANISVSKGDLFIRDNISVNNHLSIKTGGLFAVGGNMTSNQRPQIVTGAGSEGQTLLKYQLHGLKAEYFTEPDLTGGNYSKVDETVNLTAAPILPIAGFNDNQFSVRWTGQLEPRYSEAYTFDIAANGGVRLWINDELWADQWANYSGVNHQPILLEAGKRYNIKLEYSAKGNPRAIVYWQSLSQQREMIPKTNLFPFGTPVPQFSSTENSVKLQWQPVFNAGGYELEIDGKIIPLAIVSEYTHESLLPGTIHSYRMRANSLDMIGEWTPVTSYWTLPDVPGNIRLTSTSNTILLEWDEVTGAAGYEIEVNNAVIDNGSATRYEENNLNPNMQKTFRVRAKNSSGVSKWSELLVKSTIVAVPTNLKGNATDSSVRLSWDVVSGAEGYALEVDGNIVDRLQSPNYMHANLQTNTTHTYRVRAYNSTGMSNWGPYINVVTLPSVPGQLTLATSDNQIIITWKEVQGAQGYDLEVDGAVISIGIEPQYTHSGLLRNSEHTYRVRAKNDQVYGEWSAMVRGITLAGIPNNVRASTASDFVTVTWDMVTGAVAYDVEADGVVIDNGQNIEYLHKGLLPSSEHTYRVRARSAGGIGEWSSITTVKTILGHPLNIRTDVSNTSIQVTWEPVPGATSYDIFIDGELIEVGNVISYTHDQLTPFTWHVYRVRARTEAAVGEWSAALTQSTVMGTPGNIQAVPESTQITLNWDTVVGATGYEVEADGMVQEVSTGTIFVHQGLAVNSTHMYRIRARNEQGNGEWSSVQSGQTLTSGWTPTIPIVTAPDIPKNIKAEATVDSVTLTWDSVAGASGYDIEVDSLVVSNSGTTYIHNGLEPNTMHEYKVRSKNSRTQSGWSDKVQKNTVPALTVNLQKDTEFNFIIVVPRKEAVSVREITVTYAAEDMEVLDLSLLTPERETKEGVIQGTPITVSSFKQGKIVLLVQDAGKTVINGIRFLAKDNKYTQLTYTIK</sequence>
<dbReference type="PROSITE" id="PS51820">
    <property type="entry name" value="PA14"/>
    <property type="match status" value="1"/>
</dbReference>
<dbReference type="PANTHER" id="PTHR24099:SF11">
    <property type="entry name" value="FIBRONECTIN TYPE III DOMAIN-CONTAINING 3BA-RELATED"/>
    <property type="match status" value="1"/>
</dbReference>
<dbReference type="Pfam" id="PF07691">
    <property type="entry name" value="PA14"/>
    <property type="match status" value="1"/>
</dbReference>
<name>A0A4Q9DIU5_9BACL</name>